<gene>
    <name evidence="2" type="ORF">UC34_11895</name>
</gene>
<organism evidence="2 3">
    <name type="scientific">Pandoraea vervacti</name>
    <dbReference type="NCBI Taxonomy" id="656178"/>
    <lineage>
        <taxon>Bacteria</taxon>
        <taxon>Pseudomonadati</taxon>
        <taxon>Pseudomonadota</taxon>
        <taxon>Betaproteobacteria</taxon>
        <taxon>Burkholderiales</taxon>
        <taxon>Burkholderiaceae</taxon>
        <taxon>Pandoraea</taxon>
    </lineage>
</organism>
<evidence type="ECO:0000313" key="3">
    <source>
        <dbReference type="Proteomes" id="UP000035085"/>
    </source>
</evidence>
<protein>
    <submittedName>
        <fullName evidence="2">Uncharacterized protein</fullName>
    </submittedName>
</protein>
<sequence length="74" mass="7438">MGGATALESTTAMEPATSVEPAAASMQAGARAAAKTESVARGGRHDENRRGGQTSGARNGAHARLAEFSGIRRG</sequence>
<accession>A0ABM5SYK7</accession>
<dbReference type="EMBL" id="CP010897">
    <property type="protein sequence ID" value="AJP57528.1"/>
    <property type="molecule type" value="Genomic_DNA"/>
</dbReference>
<evidence type="ECO:0000256" key="1">
    <source>
        <dbReference type="SAM" id="MobiDB-lite"/>
    </source>
</evidence>
<keyword evidence="3" id="KW-1185">Reference proteome</keyword>
<feature type="compositionally biased region" description="Low complexity" evidence="1">
    <location>
        <begin position="22"/>
        <end position="33"/>
    </location>
</feature>
<dbReference type="Proteomes" id="UP000035085">
    <property type="component" value="Chromosome"/>
</dbReference>
<evidence type="ECO:0000313" key="2">
    <source>
        <dbReference type="EMBL" id="AJP57528.1"/>
    </source>
</evidence>
<name>A0ABM5SYK7_9BURK</name>
<reference evidence="3" key="1">
    <citation type="submission" date="2015-02" db="EMBL/GenBank/DDBJ databases">
        <title>Complete Genome Sequencing of Pandoraea vervacti NS15 sp. nov.</title>
        <authorList>
            <person name="Chan K.-G."/>
        </authorList>
    </citation>
    <scope>NUCLEOTIDE SEQUENCE [LARGE SCALE GENOMIC DNA]</scope>
    <source>
        <strain evidence="3">NS15</strain>
    </source>
</reference>
<feature type="region of interest" description="Disordered" evidence="1">
    <location>
        <begin position="1"/>
        <end position="74"/>
    </location>
</feature>
<proteinExistence type="predicted"/>